<accession>A0A426UY08</accession>
<gene>
    <name evidence="1" type="ORF">EIW28_12155</name>
</gene>
<evidence type="ECO:0008006" key="3">
    <source>
        <dbReference type="Google" id="ProtNLM"/>
    </source>
</evidence>
<dbReference type="OrthoDB" id="5196296at2"/>
<proteinExistence type="predicted"/>
<evidence type="ECO:0000313" key="1">
    <source>
        <dbReference type="EMBL" id="RRR99454.1"/>
    </source>
</evidence>
<dbReference type="EMBL" id="RSEB01000003">
    <property type="protein sequence ID" value="RRR99454.1"/>
    <property type="molecule type" value="Genomic_DNA"/>
</dbReference>
<comment type="caution">
    <text evidence="1">The sequence shown here is derived from an EMBL/GenBank/DDBJ whole genome shotgun (WGS) entry which is preliminary data.</text>
</comment>
<dbReference type="Proteomes" id="UP000277256">
    <property type="component" value="Unassembled WGS sequence"/>
</dbReference>
<dbReference type="GO" id="GO:0009306">
    <property type="term" value="P:protein secretion"/>
    <property type="evidence" value="ECO:0007669"/>
    <property type="project" value="InterPro"/>
</dbReference>
<keyword evidence="2" id="KW-1185">Reference proteome</keyword>
<name>A0A426UY08_9ACTN</name>
<dbReference type="AlphaFoldDB" id="A0A426UY08"/>
<sequence length="106" mass="11497">MPWIDVDPQRLRDAAAQLKPTADEVQAVADYARESDPDWWTWGLGGLPFAGLYFGVSELVFHPCLEDAKAGIEGLCARLEECADAHQDADDGIAADLARIAAELGR</sequence>
<organism evidence="1 2">
    <name type="scientific">Glycomyces terrestris</name>
    <dbReference type="NCBI Taxonomy" id="2493553"/>
    <lineage>
        <taxon>Bacteria</taxon>
        <taxon>Bacillati</taxon>
        <taxon>Actinomycetota</taxon>
        <taxon>Actinomycetes</taxon>
        <taxon>Glycomycetales</taxon>
        <taxon>Glycomycetaceae</taxon>
        <taxon>Glycomyces</taxon>
    </lineage>
</organism>
<dbReference type="Pfam" id="PF10824">
    <property type="entry name" value="T7SS_ESX_EspC"/>
    <property type="match status" value="1"/>
</dbReference>
<dbReference type="RefSeq" id="WP_125247968.1">
    <property type="nucleotide sequence ID" value="NZ_RSEB01000003.1"/>
</dbReference>
<dbReference type="InterPro" id="IPR022536">
    <property type="entry name" value="EspC"/>
</dbReference>
<evidence type="ECO:0000313" key="2">
    <source>
        <dbReference type="Proteomes" id="UP000277256"/>
    </source>
</evidence>
<reference evidence="1 2" key="1">
    <citation type="submission" date="2018-12" db="EMBL/GenBank/DDBJ databases">
        <title>Glycomyces sp. YIM 121974 draft genome.</title>
        <authorList>
            <person name="Li Q."/>
        </authorList>
    </citation>
    <scope>NUCLEOTIDE SEQUENCE [LARGE SCALE GENOMIC DNA]</scope>
    <source>
        <strain evidence="1 2">YIM 121974</strain>
    </source>
</reference>
<protein>
    <recommendedName>
        <fullName evidence="3">Excreted virulence factor EspC (Type VII ESX diderm)</fullName>
    </recommendedName>
</protein>